<evidence type="ECO:0000313" key="3">
    <source>
        <dbReference type="Proteomes" id="UP000664940"/>
    </source>
</evidence>
<reference evidence="2 3" key="1">
    <citation type="journal article" date="2020" name="Nature">
        <title>Six reference-quality genomes reveal evolution of bat adaptations.</title>
        <authorList>
            <person name="Jebb D."/>
            <person name="Huang Z."/>
            <person name="Pippel M."/>
            <person name="Hughes G.M."/>
            <person name="Lavrichenko K."/>
            <person name="Devanna P."/>
            <person name="Winkler S."/>
            <person name="Jermiin L.S."/>
            <person name="Skirmuntt E.C."/>
            <person name="Katzourakis A."/>
            <person name="Burkitt-Gray L."/>
            <person name="Ray D.A."/>
            <person name="Sullivan K.A.M."/>
            <person name="Roscito J.G."/>
            <person name="Kirilenko B.M."/>
            <person name="Davalos L.M."/>
            <person name="Corthals A.P."/>
            <person name="Power M.L."/>
            <person name="Jones G."/>
            <person name="Ransome R.D."/>
            <person name="Dechmann D.K.N."/>
            <person name="Locatelli A.G."/>
            <person name="Puechmaille S.J."/>
            <person name="Fedrigo O."/>
            <person name="Jarvis E.D."/>
            <person name="Hiller M."/>
            <person name="Vernes S.C."/>
            <person name="Myers E.W."/>
            <person name="Teeling E.C."/>
        </authorList>
    </citation>
    <scope>NUCLEOTIDE SEQUENCE [LARGE SCALE GENOMIC DNA]</scope>
    <source>
        <strain evidence="2">Bat1K_MPI-CBG_1</strain>
    </source>
</reference>
<proteinExistence type="predicted"/>
<dbReference type="EMBL" id="JABVXQ010000010">
    <property type="protein sequence ID" value="KAF6088516.1"/>
    <property type="molecule type" value="Genomic_DNA"/>
</dbReference>
<protein>
    <submittedName>
        <fullName evidence="2">Uncharacterized protein</fullName>
    </submittedName>
</protein>
<accession>A0A833ZCU1</accession>
<name>A0A833ZCU1_9CHIR</name>
<evidence type="ECO:0000256" key="1">
    <source>
        <dbReference type="SAM" id="MobiDB-lite"/>
    </source>
</evidence>
<feature type="region of interest" description="Disordered" evidence="1">
    <location>
        <begin position="134"/>
        <end position="154"/>
    </location>
</feature>
<organism evidence="2 3">
    <name type="scientific">Phyllostomus discolor</name>
    <name type="common">pale spear-nosed bat</name>
    <dbReference type="NCBI Taxonomy" id="89673"/>
    <lineage>
        <taxon>Eukaryota</taxon>
        <taxon>Metazoa</taxon>
        <taxon>Chordata</taxon>
        <taxon>Craniata</taxon>
        <taxon>Vertebrata</taxon>
        <taxon>Euteleostomi</taxon>
        <taxon>Mammalia</taxon>
        <taxon>Eutheria</taxon>
        <taxon>Laurasiatheria</taxon>
        <taxon>Chiroptera</taxon>
        <taxon>Yangochiroptera</taxon>
        <taxon>Phyllostomidae</taxon>
        <taxon>Phyllostominae</taxon>
        <taxon>Phyllostomus</taxon>
    </lineage>
</organism>
<dbReference type="Proteomes" id="UP000664940">
    <property type="component" value="Unassembled WGS sequence"/>
</dbReference>
<comment type="caution">
    <text evidence="2">The sequence shown here is derived from an EMBL/GenBank/DDBJ whole genome shotgun (WGS) entry which is preliminary data.</text>
</comment>
<feature type="region of interest" description="Disordered" evidence="1">
    <location>
        <begin position="1"/>
        <end position="46"/>
    </location>
</feature>
<feature type="compositionally biased region" description="Low complexity" evidence="1">
    <location>
        <begin position="35"/>
        <end position="44"/>
    </location>
</feature>
<gene>
    <name evidence="2" type="ORF">HJG60_008339</name>
</gene>
<dbReference type="AlphaFoldDB" id="A0A833ZCU1"/>
<evidence type="ECO:0000313" key="2">
    <source>
        <dbReference type="EMBL" id="KAF6088516.1"/>
    </source>
</evidence>
<sequence>MPFGPGAGLRHHLDRDAPSPAGSLLSWADPRLGDPAQSPSLGAGAPPPCACPAAWRHGGARVFVHFCRDGRRERKTRNRIGPAEGSPYTPWRGVKPRDRLWPMRSGWKRGRLFQAEAGASAPHTPCVLLRKPVSARGSTRRSLRGPAERGAPAGCLHLQRGGGMPRALKRVRDNKAEAPSAVTKPHMSHVGPAMQRAWC</sequence>